<dbReference type="CDD" id="cd19411">
    <property type="entry name" value="MCP2201-like_sensor"/>
    <property type="match status" value="1"/>
</dbReference>
<evidence type="ECO:0000256" key="2">
    <source>
        <dbReference type="ARBA" id="ARBA00029447"/>
    </source>
</evidence>
<dbReference type="Pfam" id="PF12729">
    <property type="entry name" value="4HB_MCP_1"/>
    <property type="match status" value="1"/>
</dbReference>
<feature type="domain" description="Methyl-accepting transducer" evidence="4">
    <location>
        <begin position="273"/>
        <end position="502"/>
    </location>
</feature>
<dbReference type="SMART" id="SM00283">
    <property type="entry name" value="MA"/>
    <property type="match status" value="1"/>
</dbReference>
<gene>
    <name evidence="6" type="ORF">OVY01_02955</name>
</gene>
<evidence type="ECO:0000313" key="6">
    <source>
        <dbReference type="EMBL" id="MCY0386222.1"/>
    </source>
</evidence>
<evidence type="ECO:0000259" key="4">
    <source>
        <dbReference type="PROSITE" id="PS50111"/>
    </source>
</evidence>
<dbReference type="Pfam" id="PF00015">
    <property type="entry name" value="MCPsignal"/>
    <property type="match status" value="1"/>
</dbReference>
<dbReference type="PANTHER" id="PTHR43531:SF14">
    <property type="entry name" value="METHYL-ACCEPTING CHEMOTAXIS PROTEIN I-RELATED"/>
    <property type="match status" value="1"/>
</dbReference>
<organism evidence="6 7">
    <name type="scientific">Robbsia betulipollinis</name>
    <dbReference type="NCBI Taxonomy" id="2981849"/>
    <lineage>
        <taxon>Bacteria</taxon>
        <taxon>Pseudomonadati</taxon>
        <taxon>Pseudomonadota</taxon>
        <taxon>Betaproteobacteria</taxon>
        <taxon>Burkholderiales</taxon>
        <taxon>Burkholderiaceae</taxon>
        <taxon>Robbsia</taxon>
    </lineage>
</organism>
<dbReference type="RefSeq" id="WP_267845533.1">
    <property type="nucleotide sequence ID" value="NZ_JAPMXC010000001.1"/>
</dbReference>
<proteinExistence type="inferred from homology"/>
<dbReference type="SUPFAM" id="SSF58104">
    <property type="entry name" value="Methyl-accepting chemotaxis protein (MCP) signaling domain"/>
    <property type="match status" value="1"/>
</dbReference>
<dbReference type="PROSITE" id="PS50885">
    <property type="entry name" value="HAMP"/>
    <property type="match status" value="1"/>
</dbReference>
<dbReference type="SMART" id="SM00304">
    <property type="entry name" value="HAMP"/>
    <property type="match status" value="1"/>
</dbReference>
<evidence type="ECO:0000256" key="1">
    <source>
        <dbReference type="ARBA" id="ARBA00022481"/>
    </source>
</evidence>
<evidence type="ECO:0000256" key="3">
    <source>
        <dbReference type="PROSITE-ProRule" id="PRU00284"/>
    </source>
</evidence>
<sequence>MLKQIRIKTKLITGFAILAAMVLLVSGLSLRALDQSTDAFSNLVNGVIARADLAARLRTAVDRRAIAARNLVLVTSATDIAIEKTAVNQAEQDVETNLAQLQEMMSTGRDVSDNGRVLVGEMVRVETLYRPVAADIVALTLKGRRDAAILRLDNDCRPLLAALIGATDAYARQTHDHQQALVQRYADTFRMQRNLQIAVCLAALVLAAAAGAIITRAIAGPIGTAVDVARTVARGDLRSRIVIDRDDETGELLRALRDMNTCLTDTVGRVRDSSSAIGGAAREIATGNMDLSQRTDEQAAALEETAASMEQLTAAVRQNTENARQASTLAGRASGVARQGSDVVGRVVMTMQGISESADQIADITGIIEGIAFQTNILALNAAVEAARAGEQGRGFAVVASEVRSLAQRSAGAAKEIKALITASVSKVRDGALLANEAGQTMADVTREVEGVSRIMGEIATASIEQSRGIEQVNHAVAQMDDVTQQNAALVEQAAAAAQSLEDQGRQLNAAVAFFVTEGISTQPGEYR</sequence>
<keyword evidence="7" id="KW-1185">Reference proteome</keyword>
<dbReference type="InterPro" id="IPR024478">
    <property type="entry name" value="HlyB_4HB_MCP"/>
</dbReference>
<name>A0ABT3ZIN2_9BURK</name>
<dbReference type="PROSITE" id="PS50111">
    <property type="entry name" value="CHEMOTAXIS_TRANSDUC_2"/>
    <property type="match status" value="1"/>
</dbReference>
<dbReference type="InterPro" id="IPR051310">
    <property type="entry name" value="MCP_chemotaxis"/>
</dbReference>
<feature type="domain" description="HAMP" evidence="5">
    <location>
        <begin position="216"/>
        <end position="268"/>
    </location>
</feature>
<comment type="similarity">
    <text evidence="2">Belongs to the methyl-accepting chemotaxis (MCP) protein family.</text>
</comment>
<dbReference type="CDD" id="cd06225">
    <property type="entry name" value="HAMP"/>
    <property type="match status" value="1"/>
</dbReference>
<dbReference type="InterPro" id="IPR047347">
    <property type="entry name" value="YvaQ-like_sensor"/>
</dbReference>
<protein>
    <submittedName>
        <fullName evidence="6">Methyl-accepting chemotaxis protein</fullName>
    </submittedName>
</protein>
<accession>A0ABT3ZIN2</accession>
<comment type="caution">
    <text evidence="6">The sequence shown here is derived from an EMBL/GenBank/DDBJ whole genome shotgun (WGS) entry which is preliminary data.</text>
</comment>
<dbReference type="Gene3D" id="1.10.287.950">
    <property type="entry name" value="Methyl-accepting chemotaxis protein"/>
    <property type="match status" value="1"/>
</dbReference>
<evidence type="ECO:0000259" key="5">
    <source>
        <dbReference type="PROSITE" id="PS50885"/>
    </source>
</evidence>
<dbReference type="PRINTS" id="PR00260">
    <property type="entry name" value="CHEMTRNSDUCR"/>
</dbReference>
<dbReference type="Pfam" id="PF00672">
    <property type="entry name" value="HAMP"/>
    <property type="match status" value="1"/>
</dbReference>
<dbReference type="EMBL" id="JAPMXC010000001">
    <property type="protein sequence ID" value="MCY0386222.1"/>
    <property type="molecule type" value="Genomic_DNA"/>
</dbReference>
<dbReference type="InterPro" id="IPR004089">
    <property type="entry name" value="MCPsignal_dom"/>
</dbReference>
<dbReference type="InterPro" id="IPR004090">
    <property type="entry name" value="Chemotax_Me-accpt_rcpt"/>
</dbReference>
<keyword evidence="1" id="KW-0488">Methylation</keyword>
<dbReference type="InterPro" id="IPR003660">
    <property type="entry name" value="HAMP_dom"/>
</dbReference>
<dbReference type="CDD" id="cd11386">
    <property type="entry name" value="MCP_signal"/>
    <property type="match status" value="1"/>
</dbReference>
<dbReference type="Proteomes" id="UP001082899">
    <property type="component" value="Unassembled WGS sequence"/>
</dbReference>
<keyword evidence="3" id="KW-0807">Transducer</keyword>
<evidence type="ECO:0000313" key="7">
    <source>
        <dbReference type="Proteomes" id="UP001082899"/>
    </source>
</evidence>
<reference evidence="6" key="1">
    <citation type="submission" date="2022-11" db="EMBL/GenBank/DDBJ databases">
        <title>Robbsia betulipollinis sp. nov., isolated from pollen of birch (Betula pendula).</title>
        <authorList>
            <person name="Shi H."/>
            <person name="Ambika Manirajan B."/>
            <person name="Ratering S."/>
            <person name="Geissler-Plaum R."/>
            <person name="Schnell S."/>
        </authorList>
    </citation>
    <scope>NUCLEOTIDE SEQUENCE</scope>
    <source>
        <strain evidence="6">Bb-Pol-6</strain>
    </source>
</reference>
<dbReference type="PANTHER" id="PTHR43531">
    <property type="entry name" value="PROTEIN ICFG"/>
    <property type="match status" value="1"/>
</dbReference>